<dbReference type="RefSeq" id="XP_018002582.1">
    <property type="nucleotide sequence ID" value="XM_018150282.1"/>
</dbReference>
<dbReference type="InterPro" id="IPR026895">
    <property type="entry name" value="EMC1"/>
</dbReference>
<evidence type="ECO:0000256" key="4">
    <source>
        <dbReference type="ARBA" id="ARBA00020824"/>
    </source>
</evidence>
<evidence type="ECO:0000256" key="12">
    <source>
        <dbReference type="SAM" id="SignalP"/>
    </source>
</evidence>
<evidence type="ECO:0000256" key="2">
    <source>
        <dbReference type="ARBA" id="ARBA00007904"/>
    </source>
</evidence>
<evidence type="ECO:0000259" key="14">
    <source>
        <dbReference type="Pfam" id="PF25293"/>
    </source>
</evidence>
<comment type="caution">
    <text evidence="15">The sequence shown here is derived from an EMBL/GenBank/DDBJ whole genome shotgun (WGS) entry which is preliminary data.</text>
</comment>
<dbReference type="PANTHER" id="PTHR21573">
    <property type="entry name" value="ER MEMBRANE PROTEIN COMPLEX SUBUNIT 1"/>
    <property type="match status" value="1"/>
</dbReference>
<comment type="subcellular location">
    <subcellularLocation>
        <location evidence="1">Endoplasmic reticulum membrane</location>
        <topology evidence="1">Single-pass type I membrane protein</topology>
    </subcellularLocation>
</comment>
<dbReference type="InterPro" id="IPR015943">
    <property type="entry name" value="WD40/YVTN_repeat-like_dom_sf"/>
</dbReference>
<protein>
    <recommendedName>
        <fullName evidence="4">ER membrane protein complex subunit 1</fullName>
    </recommendedName>
</protein>
<evidence type="ECO:0000313" key="16">
    <source>
        <dbReference type="Proteomes" id="UP000038010"/>
    </source>
</evidence>
<dbReference type="Pfam" id="PF25293">
    <property type="entry name" value="Beta-prop_EMC1_N"/>
    <property type="match status" value="1"/>
</dbReference>
<dbReference type="GO" id="GO:0034975">
    <property type="term" value="P:protein folding in endoplasmic reticulum"/>
    <property type="evidence" value="ECO:0007669"/>
    <property type="project" value="TreeGrafter"/>
</dbReference>
<feature type="signal peptide" evidence="12">
    <location>
        <begin position="1"/>
        <end position="19"/>
    </location>
</feature>
<feature type="chain" id="PRO_5005856807" description="ER membrane protein complex subunit 1" evidence="12">
    <location>
        <begin position="20"/>
        <end position="922"/>
    </location>
</feature>
<dbReference type="SUPFAM" id="SSF50998">
    <property type="entry name" value="Quinoprotein alcohol dehydrogenase-like"/>
    <property type="match status" value="2"/>
</dbReference>
<dbReference type="InterPro" id="IPR011047">
    <property type="entry name" value="Quinoprotein_ADH-like_sf"/>
</dbReference>
<dbReference type="VEuPathDB" id="FungiDB:AB675_9720"/>
<keyword evidence="16" id="KW-1185">Reference proteome</keyword>
<dbReference type="InterPro" id="IPR011678">
    <property type="entry name" value="EMC1_C"/>
</dbReference>
<evidence type="ECO:0000256" key="3">
    <source>
        <dbReference type="ARBA" id="ARBA00011276"/>
    </source>
</evidence>
<keyword evidence="7" id="KW-0256">Endoplasmic reticulum</keyword>
<dbReference type="Pfam" id="PF07774">
    <property type="entry name" value="EMC1_C"/>
    <property type="match status" value="1"/>
</dbReference>
<evidence type="ECO:0000313" key="15">
    <source>
        <dbReference type="EMBL" id="KPI42619.1"/>
    </source>
</evidence>
<organism evidence="15 16">
    <name type="scientific">Cyphellophora attinorum</name>
    <dbReference type="NCBI Taxonomy" id="1664694"/>
    <lineage>
        <taxon>Eukaryota</taxon>
        <taxon>Fungi</taxon>
        <taxon>Dikarya</taxon>
        <taxon>Ascomycota</taxon>
        <taxon>Pezizomycotina</taxon>
        <taxon>Eurotiomycetes</taxon>
        <taxon>Chaetothyriomycetidae</taxon>
        <taxon>Chaetothyriales</taxon>
        <taxon>Cyphellophoraceae</taxon>
        <taxon>Cyphellophora</taxon>
    </lineage>
</organism>
<evidence type="ECO:0000256" key="1">
    <source>
        <dbReference type="ARBA" id="ARBA00004115"/>
    </source>
</evidence>
<reference evidence="15 16" key="1">
    <citation type="submission" date="2015-06" db="EMBL/GenBank/DDBJ databases">
        <title>Draft genome of the ant-associated black yeast Phialophora attae CBS 131958.</title>
        <authorList>
            <person name="Moreno L.F."/>
            <person name="Stielow B.J."/>
            <person name="de Hoog S."/>
            <person name="Vicente V.A."/>
            <person name="Weiss V.A."/>
            <person name="de Vries M."/>
            <person name="Cruz L.M."/>
            <person name="Souza E.M."/>
        </authorList>
    </citation>
    <scope>NUCLEOTIDE SEQUENCE [LARGE SCALE GENOMIC DNA]</scope>
    <source>
        <strain evidence="15 16">CBS 131958</strain>
    </source>
</reference>
<evidence type="ECO:0000256" key="9">
    <source>
        <dbReference type="ARBA" id="ARBA00023136"/>
    </source>
</evidence>
<keyword evidence="8 11" id="KW-1133">Transmembrane helix</keyword>
<comment type="subunit">
    <text evidence="3">Component of the ER membrane protein complex (EMC).</text>
</comment>
<keyword evidence="5 11" id="KW-0812">Transmembrane</keyword>
<gene>
    <name evidence="15" type="ORF">AB675_9720</name>
</gene>
<keyword evidence="9 11" id="KW-0472">Membrane</keyword>
<dbReference type="Gene3D" id="2.130.10.10">
    <property type="entry name" value="YVTN repeat-like/Quinoprotein amine dehydrogenase"/>
    <property type="match status" value="2"/>
</dbReference>
<accession>A0A0N0NPJ6</accession>
<feature type="domain" description="ER membrane protein complex subunit 1 C-terminal" evidence="13">
    <location>
        <begin position="700"/>
        <end position="920"/>
    </location>
</feature>
<dbReference type="OrthoDB" id="28092at2759"/>
<keyword evidence="10" id="KW-0325">Glycoprotein</keyword>
<evidence type="ECO:0000259" key="13">
    <source>
        <dbReference type="Pfam" id="PF07774"/>
    </source>
</evidence>
<sequence>MRLQPAVWLLTVLLHTTSAIFSDDAFVVDYHHALVGTPQSHATLFHKPQSSSNASLIYTISDKHVLAAINPKDGTVLWRQVLESESKHEHSYLAVGERDGQIVSGYGTTVSSWDALDGKLRWQYDVEAGSVVKGLQLVPSADSINTDAQDVVAVAGGESGPSVVRLAGDGSGRRWIHQDSSSKGDSEVTVAATTGSIFYIVKSKGILTIDSDSLVGGAQLVAGSCTGAPFVVSAEKPYKTIRFNLLGSSKQTSLTLEDKAGEILSLKVLTPCGEQAPPHFLIHAQTGTKQWAEIYHIDGKTGEAKRAYSLPATAESSAFALQSSGSDAYVVRTTDTEITLYSSSSHGELGRWKRQIATLSASSSIGPEFVAAEVVSGAKGYAVRVAEIGKDGSLSLLRNGELQWSWIDAPSQSALIDELETEAFASPVTAYTHRLRRHFQDLQSLPQFVTGLVKNLIAAPTAGVTDARRRLVGERTVVLATTKNELIAVDASSAGSVTWQTDLKPHIPASVGFVHLAASDGKITVYLSDGSLAVVDAATGVFIEFLQGTVPASRIVEVPSSGAPVIAKVDANGKPHLASDFAPAVGTEGNIVVTLSEAGSAFGWTVGKDVRRTWTLQARNGEKFVSAVSRPHKDAVASIGKVLGDRSVLYKYVSPNLAVLTSASATTFSLYLIDAVTGSTLYTTSHSGGFNRASPSVVLSENWFAYSFSSQDPDTLALNTQLIIAELYESANPNDRGALAAQTNYSSYSPSAGTLPHVITQSFTVSEPLTHLAVTQTSQGITTRQLLAVLANSNGIASIPREILNARRPVDRDPTNNEKEEGLFRYNPILELEPRNLLSHSREVLGVKEIITSDSLLESTSLVFAYGHDVFGTSVTPSGAFDILGKGFNRIQLLLTIVALFGGVSLVRPLVTKKKVEAGWKA</sequence>
<name>A0A0N0NPJ6_9EURO</name>
<dbReference type="InterPro" id="IPR058545">
    <property type="entry name" value="Beta-prop_EMC1_1st"/>
</dbReference>
<keyword evidence="6 12" id="KW-0732">Signal</keyword>
<dbReference type="Proteomes" id="UP000038010">
    <property type="component" value="Unassembled WGS sequence"/>
</dbReference>
<dbReference type="EMBL" id="LFJN01000007">
    <property type="protein sequence ID" value="KPI42619.1"/>
    <property type="molecule type" value="Genomic_DNA"/>
</dbReference>
<dbReference type="GO" id="GO:0072546">
    <property type="term" value="C:EMC complex"/>
    <property type="evidence" value="ECO:0007669"/>
    <property type="project" value="InterPro"/>
</dbReference>
<feature type="transmembrane region" description="Helical" evidence="11">
    <location>
        <begin position="891"/>
        <end position="911"/>
    </location>
</feature>
<evidence type="ECO:0000256" key="7">
    <source>
        <dbReference type="ARBA" id="ARBA00022824"/>
    </source>
</evidence>
<dbReference type="STRING" id="1664694.A0A0N0NPJ6"/>
<evidence type="ECO:0000256" key="6">
    <source>
        <dbReference type="ARBA" id="ARBA00022729"/>
    </source>
</evidence>
<feature type="domain" description="EMC1 first beta-propeller" evidence="14">
    <location>
        <begin position="19"/>
        <end position="405"/>
    </location>
</feature>
<evidence type="ECO:0000256" key="5">
    <source>
        <dbReference type="ARBA" id="ARBA00022692"/>
    </source>
</evidence>
<comment type="similarity">
    <text evidence="2">Belongs to the EMC1 family.</text>
</comment>
<evidence type="ECO:0000256" key="10">
    <source>
        <dbReference type="ARBA" id="ARBA00023180"/>
    </source>
</evidence>
<dbReference type="AlphaFoldDB" id="A0A0N0NPJ6"/>
<dbReference type="PANTHER" id="PTHR21573:SF0">
    <property type="entry name" value="ER MEMBRANE PROTEIN COMPLEX SUBUNIT 1"/>
    <property type="match status" value="1"/>
</dbReference>
<evidence type="ECO:0000256" key="11">
    <source>
        <dbReference type="SAM" id="Phobius"/>
    </source>
</evidence>
<dbReference type="GeneID" id="28742162"/>
<evidence type="ECO:0000256" key="8">
    <source>
        <dbReference type="ARBA" id="ARBA00022989"/>
    </source>
</evidence>
<proteinExistence type="inferred from homology"/>